<feature type="compositionally biased region" description="Pro residues" evidence="5">
    <location>
        <begin position="422"/>
        <end position="439"/>
    </location>
</feature>
<dbReference type="PANTHER" id="PTHR11712">
    <property type="entry name" value="POLYKETIDE SYNTHASE-RELATED"/>
    <property type="match status" value="1"/>
</dbReference>
<dbReference type="Proteomes" id="UP000654471">
    <property type="component" value="Unassembled WGS sequence"/>
</dbReference>
<dbReference type="PROSITE" id="PS00606">
    <property type="entry name" value="KS3_1"/>
    <property type="match status" value="1"/>
</dbReference>
<feature type="region of interest" description="Disordered" evidence="5">
    <location>
        <begin position="270"/>
        <end position="289"/>
    </location>
</feature>
<dbReference type="PROSITE" id="PS52004">
    <property type="entry name" value="KS3_2"/>
    <property type="match status" value="1"/>
</dbReference>
<evidence type="ECO:0000256" key="2">
    <source>
        <dbReference type="ARBA" id="ARBA00022679"/>
    </source>
</evidence>
<evidence type="ECO:0000256" key="3">
    <source>
        <dbReference type="ARBA" id="ARBA00023315"/>
    </source>
</evidence>
<dbReference type="CDD" id="cd00834">
    <property type="entry name" value="KAS_I_II"/>
    <property type="match status" value="1"/>
</dbReference>
<dbReference type="NCBIfam" id="NF005589">
    <property type="entry name" value="PRK07314.1"/>
    <property type="match status" value="1"/>
</dbReference>
<evidence type="ECO:0000259" key="6">
    <source>
        <dbReference type="PROSITE" id="PS52004"/>
    </source>
</evidence>
<dbReference type="InterPro" id="IPR016039">
    <property type="entry name" value="Thiolase-like"/>
</dbReference>
<dbReference type="InterPro" id="IPR000794">
    <property type="entry name" value="Beta-ketoacyl_synthase"/>
</dbReference>
<dbReference type="Pfam" id="PF00109">
    <property type="entry name" value="ketoacyl-synt"/>
    <property type="match status" value="1"/>
</dbReference>
<gene>
    <name evidence="7" type="ORF">GCM10010211_44140</name>
</gene>
<evidence type="ECO:0000256" key="4">
    <source>
        <dbReference type="RuleBase" id="RU003694"/>
    </source>
</evidence>
<keyword evidence="2 4" id="KW-0808">Transferase</keyword>
<evidence type="ECO:0000256" key="1">
    <source>
        <dbReference type="ARBA" id="ARBA00008467"/>
    </source>
</evidence>
<dbReference type="InterPro" id="IPR014030">
    <property type="entry name" value="Ketoacyl_synth_N"/>
</dbReference>
<keyword evidence="3" id="KW-0012">Acyltransferase</keyword>
<dbReference type="InterPro" id="IPR014031">
    <property type="entry name" value="Ketoacyl_synth_C"/>
</dbReference>
<dbReference type="SUPFAM" id="SSF53901">
    <property type="entry name" value="Thiolase-like"/>
    <property type="match status" value="2"/>
</dbReference>
<dbReference type="SMART" id="SM00825">
    <property type="entry name" value="PKS_KS"/>
    <property type="match status" value="1"/>
</dbReference>
<protein>
    <submittedName>
        <fullName evidence="7">3-oxoacyl-ACP synthase</fullName>
    </submittedName>
</protein>
<dbReference type="InterPro" id="IPR020841">
    <property type="entry name" value="PKS_Beta-ketoAc_synthase_dom"/>
</dbReference>
<proteinExistence type="inferred from homology"/>
<name>A0ABQ2VA18_9ACTN</name>
<accession>A0ABQ2VA18</accession>
<sequence length="447" mass="44861">MTAATSAALSMSPPTPVAVTGIGLVTPAGIGADDTWKGVCAGRPTAAADPGLAGLPVTISCRVPGFDARTQVGGAQPWRYDRFTHFALTAAREAVRDAGLDPASRDWPAARVALVLGSAAGGVGTYEQQHRKLLTTGHRSVSPLTLPAFLPNMAAGQLAIDLGVRGPVLHTATACASGATALATAAMLLASDACDIAVAGGSDAMITPLCVTAFARAGALSHRLDDPPAASRPFDATRDGFVLAEGAGVLILERAADAAARRAPTRALLTGHGSATDAHHPVAPSPDGRGLRAALRQALGRAAATPADVAHVNAHGTGTPLNDRTEASALHGLFGAADPSVTSAKGVLGHTMGAAGAIEAALTVLTVQHQLAPPTANFHTPEAHTAVLDVVARTARRQRIDLALSVSCGFGGHNTVLAFTPAPRPLGAPPAGTPSPTRPGPHLDPAS</sequence>
<comment type="similarity">
    <text evidence="1 4">Belongs to the thiolase-like superfamily. Beta-ketoacyl-ACP synthases family.</text>
</comment>
<evidence type="ECO:0000313" key="7">
    <source>
        <dbReference type="EMBL" id="GGU73401.1"/>
    </source>
</evidence>
<dbReference type="EMBL" id="BMRP01000015">
    <property type="protein sequence ID" value="GGU73401.1"/>
    <property type="molecule type" value="Genomic_DNA"/>
</dbReference>
<dbReference type="Pfam" id="PF02801">
    <property type="entry name" value="Ketoacyl-synt_C"/>
    <property type="match status" value="1"/>
</dbReference>
<dbReference type="RefSeq" id="WP_229852474.1">
    <property type="nucleotide sequence ID" value="NZ_BMRP01000015.1"/>
</dbReference>
<feature type="domain" description="Ketosynthase family 3 (KS3)" evidence="6">
    <location>
        <begin position="14"/>
        <end position="421"/>
    </location>
</feature>
<organism evidence="7 8">
    <name type="scientific">Streptomyces albospinus</name>
    <dbReference type="NCBI Taxonomy" id="285515"/>
    <lineage>
        <taxon>Bacteria</taxon>
        <taxon>Bacillati</taxon>
        <taxon>Actinomycetota</taxon>
        <taxon>Actinomycetes</taxon>
        <taxon>Kitasatosporales</taxon>
        <taxon>Streptomycetaceae</taxon>
        <taxon>Streptomyces</taxon>
    </lineage>
</organism>
<dbReference type="InterPro" id="IPR018201">
    <property type="entry name" value="Ketoacyl_synth_AS"/>
</dbReference>
<dbReference type="Gene3D" id="3.40.47.10">
    <property type="match status" value="2"/>
</dbReference>
<evidence type="ECO:0000313" key="8">
    <source>
        <dbReference type="Proteomes" id="UP000654471"/>
    </source>
</evidence>
<reference evidence="8" key="1">
    <citation type="journal article" date="2019" name="Int. J. Syst. Evol. Microbiol.">
        <title>The Global Catalogue of Microorganisms (GCM) 10K type strain sequencing project: providing services to taxonomists for standard genome sequencing and annotation.</title>
        <authorList>
            <consortium name="The Broad Institute Genomics Platform"/>
            <consortium name="The Broad Institute Genome Sequencing Center for Infectious Disease"/>
            <person name="Wu L."/>
            <person name="Ma J."/>
        </authorList>
    </citation>
    <scope>NUCLEOTIDE SEQUENCE [LARGE SCALE GENOMIC DNA]</scope>
    <source>
        <strain evidence="8">JCM 3399</strain>
    </source>
</reference>
<keyword evidence="8" id="KW-1185">Reference proteome</keyword>
<evidence type="ECO:0000256" key="5">
    <source>
        <dbReference type="SAM" id="MobiDB-lite"/>
    </source>
</evidence>
<comment type="caution">
    <text evidence="7">The sequence shown here is derived from an EMBL/GenBank/DDBJ whole genome shotgun (WGS) entry which is preliminary data.</text>
</comment>
<feature type="region of interest" description="Disordered" evidence="5">
    <location>
        <begin position="422"/>
        <end position="447"/>
    </location>
</feature>
<dbReference type="PANTHER" id="PTHR11712:SF347">
    <property type="entry name" value="BETA KETOACYL-ACYL CARRIER PROTEIN SYNTHASE"/>
    <property type="match status" value="1"/>
</dbReference>